<feature type="transmembrane region" description="Helical" evidence="2">
    <location>
        <begin position="440"/>
        <end position="462"/>
    </location>
</feature>
<sequence>MQVFKSNSIISILFIQNPVGPADDTSAYSDGQIVTFVILGIFIFILIAMVFWLLRMSLDLRSEVIEISSRNDHHLKKSLRELNSAQIGQLLAGKDQKSLDENEPKKLKGGVIAVLLTVLMSAASLSANAEDSGAKENIISSPGVLIMLVLVLIPMLAGIGLICLKLARIISKTKTSRIRRETNDLSEALLDEAFYDEAIKRKQALDYSLSNNELAGQRTAGDEKGLLLHVGEVSNARYLAPKRKAAKRHEIDPQTVNLILWYLGTATFWLVAGTSIGEYMGIKFVSPDVDHVSWLSFGRLRPVHTNMVFWGWSSLAMVGLGYYVVSTVSNAAIYSIRKGYQTLLLMNAAVISGTWCLLSGINNGGGEYREYIWPVMAIFALGIIITLINFLQTIARRKTKEIYISNWYIISAVMFLIVIVIVGYVPWWQNGLGETIIQGYYMHQAVGMWFMLFNLGLIYYFLPQQLNTPIYSYSLGILAFWSQILFYTLIGTHHFIFSSIPWWLQTVAIVGSMGMLIPVFSGTTNFLMTFRGNFHKIARSYTLPFYLTGILFYFTGSTQGTAEAFRATNLVWHFTDFTVAHSHITMYGIIAFMLWACIYTLVPRLTGKEPKQGLVGAHFWMALVGILVYSIPLMIGGTLRGISWQEGKAFIDSVSMMAPYWLWRAIGGSLMWGSHLVFAWNMYTMITVKTEDDVRNAIFENLADTARVAPNSNN</sequence>
<proteinExistence type="predicted"/>
<keyword evidence="2" id="KW-0812">Transmembrane</keyword>
<dbReference type="PANTHER" id="PTHR10422:SF29">
    <property type="entry name" value="CYTOCHROME C OXIDASE SUBUNIT 1 HOMOLOG, BACTEROID"/>
    <property type="match status" value="1"/>
</dbReference>
<dbReference type="SUPFAM" id="SSF81442">
    <property type="entry name" value="Cytochrome c oxidase subunit I-like"/>
    <property type="match status" value="1"/>
</dbReference>
<evidence type="ECO:0000313" key="5">
    <source>
        <dbReference type="Proteomes" id="UP001597601"/>
    </source>
</evidence>
<dbReference type="Pfam" id="PF00115">
    <property type="entry name" value="COX1"/>
    <property type="match status" value="1"/>
</dbReference>
<feature type="transmembrane region" description="Helical" evidence="2">
    <location>
        <begin position="373"/>
        <end position="395"/>
    </location>
</feature>
<feature type="transmembrane region" description="Helical" evidence="2">
    <location>
        <begin position="474"/>
        <end position="496"/>
    </location>
</feature>
<evidence type="ECO:0000313" key="4">
    <source>
        <dbReference type="EMBL" id="MFD2866714.1"/>
    </source>
</evidence>
<evidence type="ECO:0000256" key="2">
    <source>
        <dbReference type="SAM" id="Phobius"/>
    </source>
</evidence>
<dbReference type="InterPro" id="IPR000883">
    <property type="entry name" value="Cyt_C_Oxase_1"/>
</dbReference>
<keyword evidence="1" id="KW-0679">Respiratory chain</keyword>
<feature type="domain" description="Cytochrome oxidase subunit I profile" evidence="3">
    <location>
        <begin position="236"/>
        <end position="714"/>
    </location>
</feature>
<dbReference type="Proteomes" id="UP001597601">
    <property type="component" value="Unassembled WGS sequence"/>
</dbReference>
<keyword evidence="2" id="KW-1133">Transmembrane helix</keyword>
<comment type="caution">
    <text evidence="4">The sequence shown here is derived from an EMBL/GenBank/DDBJ whole genome shotgun (WGS) entry which is preliminary data.</text>
</comment>
<feature type="transmembrane region" description="Helical" evidence="2">
    <location>
        <begin position="407"/>
        <end position="428"/>
    </location>
</feature>
<dbReference type="InterPro" id="IPR036927">
    <property type="entry name" value="Cyt_c_oxase-like_su1_sf"/>
</dbReference>
<gene>
    <name evidence="4" type="ORF">ACFSYC_18610</name>
</gene>
<feature type="transmembrane region" description="Helical" evidence="2">
    <location>
        <begin position="580"/>
        <end position="602"/>
    </location>
</feature>
<feature type="transmembrane region" description="Helical" evidence="2">
    <location>
        <begin position="541"/>
        <end position="560"/>
    </location>
</feature>
<dbReference type="EMBL" id="JBHUON010000033">
    <property type="protein sequence ID" value="MFD2866714.1"/>
    <property type="molecule type" value="Genomic_DNA"/>
</dbReference>
<name>A0ABW5XUS4_9SPHI</name>
<feature type="transmembrane region" description="Helical" evidence="2">
    <location>
        <begin position="33"/>
        <end position="54"/>
    </location>
</feature>
<feature type="transmembrane region" description="Helical" evidence="2">
    <location>
        <begin position="661"/>
        <end position="680"/>
    </location>
</feature>
<protein>
    <submittedName>
        <fullName evidence="4">Cbb3-type cytochrome c oxidase subunit I</fullName>
    </submittedName>
</protein>
<feature type="transmembrane region" description="Helical" evidence="2">
    <location>
        <begin position="145"/>
        <end position="167"/>
    </location>
</feature>
<dbReference type="PANTHER" id="PTHR10422">
    <property type="entry name" value="CYTOCHROME C OXIDASE SUBUNIT 1"/>
    <property type="match status" value="1"/>
</dbReference>
<accession>A0ABW5XUS4</accession>
<feature type="transmembrane region" description="Helical" evidence="2">
    <location>
        <begin position="502"/>
        <end position="520"/>
    </location>
</feature>
<evidence type="ECO:0000256" key="1">
    <source>
        <dbReference type="ARBA" id="ARBA00022660"/>
    </source>
</evidence>
<keyword evidence="2" id="KW-0472">Membrane</keyword>
<dbReference type="InterPro" id="IPR023616">
    <property type="entry name" value="Cyt_c_oxase-like_su1_dom"/>
</dbReference>
<feature type="transmembrane region" description="Helical" evidence="2">
    <location>
        <begin position="343"/>
        <end position="361"/>
    </location>
</feature>
<dbReference type="Gene3D" id="1.20.210.10">
    <property type="entry name" value="Cytochrome c oxidase-like, subunit I domain"/>
    <property type="match status" value="1"/>
</dbReference>
<keyword evidence="1" id="KW-0249">Electron transport</keyword>
<organism evidence="4 5">
    <name type="scientific">Mucilaginibacter antarcticus</name>
    <dbReference type="NCBI Taxonomy" id="1855725"/>
    <lineage>
        <taxon>Bacteria</taxon>
        <taxon>Pseudomonadati</taxon>
        <taxon>Bacteroidota</taxon>
        <taxon>Sphingobacteriia</taxon>
        <taxon>Sphingobacteriales</taxon>
        <taxon>Sphingobacteriaceae</taxon>
        <taxon>Mucilaginibacter</taxon>
    </lineage>
</organism>
<feature type="transmembrane region" description="Helical" evidence="2">
    <location>
        <begin position="309"/>
        <end position="336"/>
    </location>
</feature>
<dbReference type="PROSITE" id="PS50855">
    <property type="entry name" value="COX1"/>
    <property type="match status" value="1"/>
</dbReference>
<dbReference type="RefSeq" id="WP_377130357.1">
    <property type="nucleotide sequence ID" value="NZ_JBHUON010000033.1"/>
</dbReference>
<feature type="transmembrane region" description="Helical" evidence="2">
    <location>
        <begin position="107"/>
        <end position="125"/>
    </location>
</feature>
<evidence type="ECO:0000259" key="3">
    <source>
        <dbReference type="PROSITE" id="PS50855"/>
    </source>
</evidence>
<reference evidence="5" key="1">
    <citation type="journal article" date="2019" name="Int. J. Syst. Evol. Microbiol.">
        <title>The Global Catalogue of Microorganisms (GCM) 10K type strain sequencing project: providing services to taxonomists for standard genome sequencing and annotation.</title>
        <authorList>
            <consortium name="The Broad Institute Genomics Platform"/>
            <consortium name="The Broad Institute Genome Sequencing Center for Infectious Disease"/>
            <person name="Wu L."/>
            <person name="Ma J."/>
        </authorList>
    </citation>
    <scope>NUCLEOTIDE SEQUENCE [LARGE SCALE GENOMIC DNA]</scope>
    <source>
        <strain evidence="5">KCTC 52232</strain>
    </source>
</reference>
<keyword evidence="1" id="KW-0813">Transport</keyword>
<keyword evidence="5" id="KW-1185">Reference proteome</keyword>
<feature type="transmembrane region" description="Helical" evidence="2">
    <location>
        <begin position="614"/>
        <end position="635"/>
    </location>
</feature>
<feature type="transmembrane region" description="Helical" evidence="2">
    <location>
        <begin position="258"/>
        <end position="277"/>
    </location>
</feature>